<reference evidence="2" key="1">
    <citation type="journal article" date="2021" name="Microorganisms">
        <title>Genomes of Anguillid Herpesvirus 1 Strains Reveal Evolutionary Disparities and Low Genetic Diversity in the Genus Cyprinivirus.</title>
        <authorList>
            <person name="Donohoe O."/>
            <person name="Zhang H."/>
            <person name="Delrez N."/>
            <person name="Gao Y."/>
            <person name="Suarez N.M."/>
            <person name="Davison A.J."/>
            <person name="Vanderplasschen A."/>
        </authorList>
    </citation>
    <scope>NUCLEOTIDE SEQUENCE</scope>
    <source>
        <strain evidence="2">HVA 486123</strain>
    </source>
</reference>
<proteinExistence type="predicted"/>
<evidence type="ECO:0000313" key="2">
    <source>
        <dbReference type="EMBL" id="QRM17031.1"/>
    </source>
</evidence>
<reference evidence="2" key="2">
    <citation type="submission" date="2021-02" db="EMBL/GenBank/DDBJ databases">
        <authorList>
            <person name="Vanderplasschen A.F.C."/>
            <person name="Davison A.J."/>
        </authorList>
    </citation>
    <scope>NUCLEOTIDE SEQUENCE</scope>
    <source>
        <strain evidence="2">HVA 486123</strain>
    </source>
</reference>
<protein>
    <submittedName>
        <fullName evidence="2">Protein ORF85</fullName>
    </submittedName>
</protein>
<name>A0A8E5EWH8_9VIRU</name>
<organism evidence="2">
    <name type="scientific">Anguillid herpesvirus 1</name>
    <dbReference type="NCBI Taxonomy" id="150286"/>
    <lineage>
        <taxon>Viruses</taxon>
        <taxon>Duplodnaviria</taxon>
        <taxon>Heunggongvirae</taxon>
        <taxon>Peploviricota</taxon>
        <taxon>Herviviricetes</taxon>
        <taxon>Herpesvirales</taxon>
        <taxon>Alloherpesviridae</taxon>
        <taxon>Cyvirus</taxon>
        <taxon>Cyvirus anguillidallo1</taxon>
    </lineage>
</organism>
<accession>A0A8E5EWH8</accession>
<sequence>MDTPALKHIFQDAEISCEVTLDNNIVLTAMGAKCQTSAGSMFYLRRIQFDEVVKTVALNGHFVPVELVAHAICASVAPQYVVPLFEWSNDKYGWWMAHGMCENMDPLYHENEMWQTIEVLTRVQLALDVAQTGLILNGDDIVFGRDAHGSMKLLSFGGRSVLNSAPLNPGWLECVRCRSVTNIGSEVDFATSHGAVMSPPPATLKRQCSQVWDPTTLFVEGVKEMLRGALSFVADSWINYPRDIPDRMRRARAVPAESSAPSESEQSEPSEPSEPSESVRVVAVNSAVLMPICEPVDPRFSTQTNHMVLKICRYAVTPGDVAMVLGLLDDGEVKTVSSYVDQQVQTQLRQQAMSQPAMPLEQKIAHHSLPLSEPFNPDLFWATGDTDTDTPAVEQVEQLEQLERVEQLEQQQAFSNPTYLSTSEMSYYEPPQLPDWVPEWEPYTDEVFDLAFEETVDDDITFLSRSELDFDYSEDVITYYDDLSQPRVKDPILLEMMGLSLDDD</sequence>
<evidence type="ECO:0000256" key="1">
    <source>
        <dbReference type="SAM" id="MobiDB-lite"/>
    </source>
</evidence>
<feature type="region of interest" description="Disordered" evidence="1">
    <location>
        <begin position="250"/>
        <end position="278"/>
    </location>
</feature>
<gene>
    <name evidence="2" type="primary">ORF85</name>
</gene>
<dbReference type="EMBL" id="MW580854">
    <property type="protein sequence ID" value="QRM17031.1"/>
    <property type="molecule type" value="Genomic_DNA"/>
</dbReference>
<feature type="compositionally biased region" description="Low complexity" evidence="1">
    <location>
        <begin position="253"/>
        <end position="278"/>
    </location>
</feature>